<dbReference type="RefSeq" id="WP_233053705.1">
    <property type="nucleotide sequence ID" value="NZ_JAIMJA010000015.1"/>
</dbReference>
<dbReference type="Proteomes" id="UP001201273">
    <property type="component" value="Unassembled WGS sequence"/>
</dbReference>
<proteinExistence type="predicted"/>
<evidence type="ECO:0008006" key="4">
    <source>
        <dbReference type="Google" id="ProtNLM"/>
    </source>
</evidence>
<keyword evidence="3" id="KW-1185">Reference proteome</keyword>
<evidence type="ECO:0000256" key="1">
    <source>
        <dbReference type="SAM" id="Phobius"/>
    </source>
</evidence>
<dbReference type="EMBL" id="JAIMJA010000015">
    <property type="protein sequence ID" value="MCE2596044.1"/>
    <property type="molecule type" value="Genomic_DNA"/>
</dbReference>
<reference evidence="2 3" key="1">
    <citation type="journal article" date="2022" name="Environ. Microbiol. Rep.">
        <title>Eco-phylogenetic analyses reveal divergent evolution of vitamin B12 metabolism in the marine bacterial family 'Psychromonadaceae'.</title>
        <authorList>
            <person name="Jin X."/>
            <person name="Yang Y."/>
            <person name="Cao H."/>
            <person name="Gao B."/>
            <person name="Zhao Z."/>
        </authorList>
    </citation>
    <scope>NUCLEOTIDE SEQUENCE [LARGE SCALE GENOMIC DNA]</scope>
    <source>
        <strain evidence="2 3">MKS20</strain>
    </source>
</reference>
<name>A0ABS8WEQ3_9GAMM</name>
<keyword evidence="1" id="KW-1133">Transmembrane helix</keyword>
<keyword evidence="1" id="KW-0472">Membrane</keyword>
<organism evidence="2 3">
    <name type="scientific">Motilimonas cestriensis</name>
    <dbReference type="NCBI Taxonomy" id="2742685"/>
    <lineage>
        <taxon>Bacteria</taxon>
        <taxon>Pseudomonadati</taxon>
        <taxon>Pseudomonadota</taxon>
        <taxon>Gammaproteobacteria</taxon>
        <taxon>Alteromonadales</taxon>
        <taxon>Alteromonadales genera incertae sedis</taxon>
        <taxon>Motilimonas</taxon>
    </lineage>
</organism>
<feature type="transmembrane region" description="Helical" evidence="1">
    <location>
        <begin position="21"/>
        <end position="42"/>
    </location>
</feature>
<gene>
    <name evidence="2" type="ORF">K6Y31_14620</name>
</gene>
<comment type="caution">
    <text evidence="2">The sequence shown here is derived from an EMBL/GenBank/DDBJ whole genome shotgun (WGS) entry which is preliminary data.</text>
</comment>
<protein>
    <recommendedName>
        <fullName evidence="4">MSHA biogenesis protein MshP</fullName>
    </recommendedName>
</protein>
<keyword evidence="1" id="KW-0812">Transmembrane</keyword>
<sequence>MLFISKMCLSAQASRQQGSTIVIAVFIIVVMSLLAAALTRMLQDSQQGIGYEVYGTRAYLAANAGIEQAFIRLFPLGGGVGSFCADPDDPPVITLLDLSSQTAFHGCVVTYECQTLADSTRKLYQIDSVAECDAGEFVTRRKIQAQAKEI</sequence>
<evidence type="ECO:0000313" key="2">
    <source>
        <dbReference type="EMBL" id="MCE2596044.1"/>
    </source>
</evidence>
<evidence type="ECO:0000313" key="3">
    <source>
        <dbReference type="Proteomes" id="UP001201273"/>
    </source>
</evidence>
<accession>A0ABS8WEQ3</accession>